<dbReference type="Proteomes" id="UP000789702">
    <property type="component" value="Unassembled WGS sequence"/>
</dbReference>
<keyword evidence="2" id="KW-1185">Reference proteome</keyword>
<comment type="caution">
    <text evidence="1">The sequence shown here is derived from an EMBL/GenBank/DDBJ whole genome shotgun (WGS) entry which is preliminary data.</text>
</comment>
<evidence type="ECO:0000313" key="1">
    <source>
        <dbReference type="EMBL" id="CAG8730657.1"/>
    </source>
</evidence>
<name>A0ACA9Q021_9GLOM</name>
<feature type="non-terminal residue" evidence="1">
    <location>
        <position position="1"/>
    </location>
</feature>
<gene>
    <name evidence="1" type="ORF">DHETER_LOCUS13416</name>
</gene>
<organism evidence="1 2">
    <name type="scientific">Dentiscutata heterogama</name>
    <dbReference type="NCBI Taxonomy" id="1316150"/>
    <lineage>
        <taxon>Eukaryota</taxon>
        <taxon>Fungi</taxon>
        <taxon>Fungi incertae sedis</taxon>
        <taxon>Mucoromycota</taxon>
        <taxon>Glomeromycotina</taxon>
        <taxon>Glomeromycetes</taxon>
        <taxon>Diversisporales</taxon>
        <taxon>Gigasporaceae</taxon>
        <taxon>Dentiscutata</taxon>
    </lineage>
</organism>
<evidence type="ECO:0000313" key="2">
    <source>
        <dbReference type="Proteomes" id="UP000789702"/>
    </source>
</evidence>
<sequence>KNRKNRPKHCKNIFVDSKENLIQVPTGIIFRDTINNSNVPRGTWNGAESFYDNLEYELCIAVSWP</sequence>
<dbReference type="EMBL" id="CAJVPU010036656">
    <property type="protein sequence ID" value="CAG8730657.1"/>
    <property type="molecule type" value="Genomic_DNA"/>
</dbReference>
<accession>A0ACA9Q021</accession>
<reference evidence="1" key="1">
    <citation type="submission" date="2021-06" db="EMBL/GenBank/DDBJ databases">
        <authorList>
            <person name="Kallberg Y."/>
            <person name="Tangrot J."/>
            <person name="Rosling A."/>
        </authorList>
    </citation>
    <scope>NUCLEOTIDE SEQUENCE</scope>
    <source>
        <strain evidence="1">IL203A</strain>
    </source>
</reference>
<proteinExistence type="predicted"/>
<protein>
    <submittedName>
        <fullName evidence="1">12268_t:CDS:1</fullName>
    </submittedName>
</protein>